<evidence type="ECO:0000313" key="1">
    <source>
        <dbReference type="EMBL" id="MBR9972129.1"/>
    </source>
</evidence>
<sequence>MRIGSYFVGLVLNVVMVLPSMAAERAMDLLDPAVSFTADFQVSGDKGNYHGTVWHAPGRERRDFGTKDGGQAVILRRDSDSAYLLKPSGHWYVGLGFAAVATLAGGLDSLTVERSRVGTDTVAGLKATRFKVSGSGPKGSRFDGHAWFSAEGIMLKAAGTLSSGDGRRSEVETTLSNVRIGRVEERMFELPAGWFGMDLRSVPPERLALALESLRPLLEGRGAHQ</sequence>
<keyword evidence="2" id="KW-1185">Reference proteome</keyword>
<evidence type="ECO:0000313" key="2">
    <source>
        <dbReference type="Proteomes" id="UP000680714"/>
    </source>
</evidence>
<gene>
    <name evidence="1" type="ORF">KEC16_10440</name>
</gene>
<dbReference type="RefSeq" id="WP_211548578.1">
    <property type="nucleotide sequence ID" value="NZ_JAGTUF010000008.1"/>
</dbReference>
<reference evidence="1 2" key="1">
    <citation type="submission" date="2021-04" db="EMBL/GenBank/DDBJ databases">
        <title>Magnetospirillum sulfuroxidans sp. nov., a facultative chemolithoautotrophic sulfur-oxidizing alphaproteobacterium isolated from freshwater sediment and proposals for Paramagetospirillum gen. nov., and Magnetospirillaceae fam. nov.</title>
        <authorList>
            <person name="Koziaeva V."/>
            <person name="Geelhoed J.S."/>
            <person name="Sorokin D.Y."/>
            <person name="Grouzdev D.S."/>
        </authorList>
    </citation>
    <scope>NUCLEOTIDE SEQUENCE [LARGE SCALE GENOMIC DNA]</scope>
    <source>
        <strain evidence="1 2">J10</strain>
    </source>
</reference>
<organism evidence="1 2">
    <name type="scientific">Magnetospirillum sulfuroxidans</name>
    <dbReference type="NCBI Taxonomy" id="611300"/>
    <lineage>
        <taxon>Bacteria</taxon>
        <taxon>Pseudomonadati</taxon>
        <taxon>Pseudomonadota</taxon>
        <taxon>Alphaproteobacteria</taxon>
        <taxon>Rhodospirillales</taxon>
        <taxon>Rhodospirillaceae</taxon>
        <taxon>Magnetospirillum</taxon>
    </lineage>
</organism>
<name>A0ABS5ICH8_9PROT</name>
<dbReference type="Proteomes" id="UP000680714">
    <property type="component" value="Unassembled WGS sequence"/>
</dbReference>
<dbReference type="EMBL" id="JAGTUF010000008">
    <property type="protein sequence ID" value="MBR9972129.1"/>
    <property type="molecule type" value="Genomic_DNA"/>
</dbReference>
<accession>A0ABS5ICH8</accession>
<comment type="caution">
    <text evidence="1">The sequence shown here is derived from an EMBL/GenBank/DDBJ whole genome shotgun (WGS) entry which is preliminary data.</text>
</comment>
<protein>
    <submittedName>
        <fullName evidence="1">Uncharacterized protein</fullName>
    </submittedName>
</protein>
<proteinExistence type="predicted"/>